<evidence type="ECO:0000313" key="1">
    <source>
        <dbReference type="EMBL" id="CAG8642670.1"/>
    </source>
</evidence>
<dbReference type="OrthoDB" id="2471471at2759"/>
<proteinExistence type="predicted"/>
<gene>
    <name evidence="1" type="ORF">DEBURN_LOCUS11216</name>
</gene>
<reference evidence="1" key="1">
    <citation type="submission" date="2021-06" db="EMBL/GenBank/DDBJ databases">
        <authorList>
            <person name="Kallberg Y."/>
            <person name="Tangrot J."/>
            <person name="Rosling A."/>
        </authorList>
    </citation>
    <scope>NUCLEOTIDE SEQUENCE</scope>
    <source>
        <strain evidence="1">AZ414A</strain>
    </source>
</reference>
<dbReference type="Proteomes" id="UP000789706">
    <property type="component" value="Unassembled WGS sequence"/>
</dbReference>
<name>A0A9N9DJ98_9GLOM</name>
<dbReference type="EMBL" id="CAJVPK010005194">
    <property type="protein sequence ID" value="CAG8642670.1"/>
    <property type="molecule type" value="Genomic_DNA"/>
</dbReference>
<organism evidence="1 2">
    <name type="scientific">Diversispora eburnea</name>
    <dbReference type="NCBI Taxonomy" id="1213867"/>
    <lineage>
        <taxon>Eukaryota</taxon>
        <taxon>Fungi</taxon>
        <taxon>Fungi incertae sedis</taxon>
        <taxon>Mucoromycota</taxon>
        <taxon>Glomeromycotina</taxon>
        <taxon>Glomeromycetes</taxon>
        <taxon>Diversisporales</taxon>
        <taxon>Diversisporaceae</taxon>
        <taxon>Diversispora</taxon>
    </lineage>
</organism>
<feature type="non-terminal residue" evidence="1">
    <location>
        <position position="1"/>
    </location>
</feature>
<keyword evidence="2" id="KW-1185">Reference proteome</keyword>
<dbReference type="AlphaFoldDB" id="A0A9N9DJ98"/>
<comment type="caution">
    <text evidence="1">The sequence shown here is derived from an EMBL/GenBank/DDBJ whole genome shotgun (WGS) entry which is preliminary data.</text>
</comment>
<accession>A0A9N9DJ98</accession>
<protein>
    <submittedName>
        <fullName evidence="1">1963_t:CDS:1</fullName>
    </submittedName>
</protein>
<sequence length="63" mass="7200">MSGHQDVHAKAIPQLWDRGIQTAKEIQKRTALATKLLIKVQVSHVTVWNHLTELGYIKKNRAE</sequence>
<evidence type="ECO:0000313" key="2">
    <source>
        <dbReference type="Proteomes" id="UP000789706"/>
    </source>
</evidence>